<name>A0A9Q0HL24_9POAL</name>
<protein>
    <recommendedName>
        <fullName evidence="3">LOB domain-containing protein</fullName>
    </recommendedName>
</protein>
<comment type="similarity">
    <text evidence="1">Belongs to the LOB domain-containing protein family.</text>
</comment>
<dbReference type="Pfam" id="PF03195">
    <property type="entry name" value="LOB"/>
    <property type="match status" value="1"/>
</dbReference>
<dbReference type="PANTHER" id="PTHR31301">
    <property type="entry name" value="LOB DOMAIN-CONTAINING PROTEIN 4-RELATED"/>
    <property type="match status" value="1"/>
</dbReference>
<comment type="caution">
    <text evidence="4">The sequence shown here is derived from an EMBL/GenBank/DDBJ whole genome shotgun (WGS) entry which is preliminary data.</text>
</comment>
<dbReference type="PROSITE" id="PS50891">
    <property type="entry name" value="LOB"/>
    <property type="match status" value="1"/>
</dbReference>
<dbReference type="AlphaFoldDB" id="A0A9Q0HL24"/>
<evidence type="ECO:0000259" key="3">
    <source>
        <dbReference type="PROSITE" id="PS50891"/>
    </source>
</evidence>
<reference evidence="4" key="1">
    <citation type="journal article" date="2022" name="Cell">
        <title>Repeat-based holocentromeres influence genome architecture and karyotype evolution.</title>
        <authorList>
            <person name="Hofstatter P.G."/>
            <person name="Thangavel G."/>
            <person name="Lux T."/>
            <person name="Neumann P."/>
            <person name="Vondrak T."/>
            <person name="Novak P."/>
            <person name="Zhang M."/>
            <person name="Costa L."/>
            <person name="Castellani M."/>
            <person name="Scott A."/>
            <person name="Toegelov H."/>
            <person name="Fuchs J."/>
            <person name="Mata-Sucre Y."/>
            <person name="Dias Y."/>
            <person name="Vanzela A.L.L."/>
            <person name="Huettel B."/>
            <person name="Almeida C.C.S."/>
            <person name="Simkova H."/>
            <person name="Souza G."/>
            <person name="Pedrosa-Harand A."/>
            <person name="Macas J."/>
            <person name="Mayer K.F.X."/>
            <person name="Houben A."/>
            <person name="Marques A."/>
        </authorList>
    </citation>
    <scope>NUCLEOTIDE SEQUENCE</scope>
    <source>
        <strain evidence="4">RhyBre1mFocal</strain>
    </source>
</reference>
<evidence type="ECO:0000256" key="2">
    <source>
        <dbReference type="SAM" id="MobiDB-lite"/>
    </source>
</evidence>
<evidence type="ECO:0000313" key="4">
    <source>
        <dbReference type="EMBL" id="KAJ1690192.1"/>
    </source>
</evidence>
<dbReference type="EMBL" id="JAMQYH010000004">
    <property type="protein sequence ID" value="KAJ1690192.1"/>
    <property type="molecule type" value="Genomic_DNA"/>
</dbReference>
<evidence type="ECO:0000256" key="1">
    <source>
        <dbReference type="ARBA" id="ARBA00005474"/>
    </source>
</evidence>
<feature type="region of interest" description="Disordered" evidence="2">
    <location>
        <begin position="288"/>
        <end position="307"/>
    </location>
</feature>
<gene>
    <name evidence="4" type="ORF">LUZ63_014347</name>
</gene>
<dbReference type="InterPro" id="IPR004883">
    <property type="entry name" value="LOB"/>
</dbReference>
<proteinExistence type="inferred from homology"/>
<dbReference type="Proteomes" id="UP001151287">
    <property type="component" value="Unassembled WGS sequence"/>
</dbReference>
<sequence>MASPCAACKFLRRKCTNGCVFAPYFPPDQPSKFANVHKIFGASNVAKLLNELPPPQREDAVNSLAYEADSRISNPVHGCVAYITTLQEKIKEVNEQLLLARKELSSYIGPSAFPAPYFPPTPLITQNRLSTATSSTYMAGSFGLPNVGIGMDLGLGSSGSISSHPGVPFRDAVDAQQLLVMEAAMRDQNLLRFHAALEGSRGGYDGHFNSNPAVSVQGTVELVSPQPVQIHHQHQNPQPLPQQQQLFDGFFLARPPPQQQMQLPTQQQTQTQVQPQLQVYIEQMKQQQQHRKVGSDEGRSCIRPCLP</sequence>
<feature type="domain" description="LOB" evidence="3">
    <location>
        <begin position="3"/>
        <end position="104"/>
    </location>
</feature>
<organism evidence="4 5">
    <name type="scientific">Rhynchospora breviuscula</name>
    <dbReference type="NCBI Taxonomy" id="2022672"/>
    <lineage>
        <taxon>Eukaryota</taxon>
        <taxon>Viridiplantae</taxon>
        <taxon>Streptophyta</taxon>
        <taxon>Embryophyta</taxon>
        <taxon>Tracheophyta</taxon>
        <taxon>Spermatophyta</taxon>
        <taxon>Magnoliopsida</taxon>
        <taxon>Liliopsida</taxon>
        <taxon>Poales</taxon>
        <taxon>Cyperaceae</taxon>
        <taxon>Cyperoideae</taxon>
        <taxon>Rhynchosporeae</taxon>
        <taxon>Rhynchospora</taxon>
    </lineage>
</organism>
<dbReference type="OrthoDB" id="772606at2759"/>
<accession>A0A9Q0HL24</accession>
<dbReference type="PANTHER" id="PTHR31301:SF68">
    <property type="entry name" value="LOB DOMAIN-CONTAINING PROTEIN 32-RELATED"/>
    <property type="match status" value="1"/>
</dbReference>
<keyword evidence="5" id="KW-1185">Reference proteome</keyword>
<evidence type="ECO:0000313" key="5">
    <source>
        <dbReference type="Proteomes" id="UP001151287"/>
    </source>
</evidence>